<evidence type="ECO:0000256" key="1">
    <source>
        <dbReference type="SAM" id="SignalP"/>
    </source>
</evidence>
<dbReference type="RefSeq" id="XP_018030194.1">
    <property type="nucleotide sequence ID" value="XM_018183423.1"/>
</dbReference>
<sequence length="104" mass="10992">MNLITCFAAVFAEFAAYADPPVAPGSDLSGGPTFGKAPRDYVTNKTRSAAADLATHSHTTDVKDSLVEGAHQDIYTAGVVARTTDDGDAVLALEKPKRPWDSLR</sequence>
<feature type="signal peptide" evidence="1">
    <location>
        <begin position="1"/>
        <end position="18"/>
    </location>
</feature>
<evidence type="ECO:0000313" key="2">
    <source>
        <dbReference type="EMBL" id="OAF99828.1"/>
    </source>
</evidence>
<evidence type="ECO:0000313" key="3">
    <source>
        <dbReference type="Proteomes" id="UP000077069"/>
    </source>
</evidence>
<dbReference type="EMBL" id="KV441561">
    <property type="protein sequence ID" value="OAF99828.1"/>
    <property type="molecule type" value="Genomic_DNA"/>
</dbReference>
<dbReference type="AlphaFoldDB" id="A0A177BYQ9"/>
<keyword evidence="1" id="KW-0732">Signal</keyword>
<dbReference type="GeneID" id="28766909"/>
<organism evidence="2 3">
    <name type="scientific">Paraphaeosphaeria sporulosa</name>
    <dbReference type="NCBI Taxonomy" id="1460663"/>
    <lineage>
        <taxon>Eukaryota</taxon>
        <taxon>Fungi</taxon>
        <taxon>Dikarya</taxon>
        <taxon>Ascomycota</taxon>
        <taxon>Pezizomycotina</taxon>
        <taxon>Dothideomycetes</taxon>
        <taxon>Pleosporomycetidae</taxon>
        <taxon>Pleosporales</taxon>
        <taxon>Massarineae</taxon>
        <taxon>Didymosphaeriaceae</taxon>
        <taxon>Paraphaeosphaeria</taxon>
    </lineage>
</organism>
<keyword evidence="3" id="KW-1185">Reference proteome</keyword>
<reference evidence="2 3" key="1">
    <citation type="submission" date="2016-05" db="EMBL/GenBank/DDBJ databases">
        <title>Comparative analysis of secretome profiles of manganese(II)-oxidizing ascomycete fungi.</title>
        <authorList>
            <consortium name="DOE Joint Genome Institute"/>
            <person name="Zeiner C.A."/>
            <person name="Purvine S.O."/>
            <person name="Zink E.M."/>
            <person name="Wu S."/>
            <person name="Pasa-Tolic L."/>
            <person name="Chaput D.L."/>
            <person name="Haridas S."/>
            <person name="Grigoriev I.V."/>
            <person name="Santelli C.M."/>
            <person name="Hansel C.M."/>
        </authorList>
    </citation>
    <scope>NUCLEOTIDE SEQUENCE [LARGE SCALE GENOMIC DNA]</scope>
    <source>
        <strain evidence="2 3">AP3s5-JAC2a</strain>
    </source>
</reference>
<protein>
    <submittedName>
        <fullName evidence="2">Uncharacterized protein</fullName>
    </submittedName>
</protein>
<dbReference type="InParanoid" id="A0A177BYQ9"/>
<feature type="chain" id="PRO_5008057551" evidence="1">
    <location>
        <begin position="19"/>
        <end position="104"/>
    </location>
</feature>
<dbReference type="Proteomes" id="UP000077069">
    <property type="component" value="Unassembled WGS sequence"/>
</dbReference>
<proteinExistence type="predicted"/>
<name>A0A177BYQ9_9PLEO</name>
<gene>
    <name evidence="2" type="ORF">CC84DRAFT_1222831</name>
</gene>
<accession>A0A177BYQ9</accession>